<keyword evidence="1" id="KW-1133">Transmembrane helix</keyword>
<evidence type="ECO:0000313" key="2">
    <source>
        <dbReference type="EMBL" id="APG59839.1"/>
    </source>
</evidence>
<reference evidence="2 3" key="1">
    <citation type="submission" date="2016-11" db="EMBL/GenBank/DDBJ databases">
        <title>Gramella sp. LPB0144 isolated from marine environment.</title>
        <authorList>
            <person name="Kim E."/>
            <person name="Yi H."/>
        </authorList>
    </citation>
    <scope>NUCLEOTIDE SEQUENCE [LARGE SCALE GENOMIC DNA]</scope>
    <source>
        <strain evidence="2 3">LPB0144</strain>
    </source>
</reference>
<feature type="transmembrane region" description="Helical" evidence="1">
    <location>
        <begin position="52"/>
        <end position="72"/>
    </location>
</feature>
<dbReference type="Proteomes" id="UP000182510">
    <property type="component" value="Chromosome"/>
</dbReference>
<gene>
    <name evidence="2" type="ORF">LPB144_05155</name>
</gene>
<sequence>MDTTTQETILGVGFFTSIIIIFFILIRYTYLVRKAMAENGQAPSKAITKIKFLSIGGILIGLGFGLMVSSIFTFFDLKEGTADLLIWGTIIIFGGIGLITAHFLDQKFERTNRR</sequence>
<organism evidence="2 3">
    <name type="scientific">Christiangramia salexigens</name>
    <dbReference type="NCBI Taxonomy" id="1913577"/>
    <lineage>
        <taxon>Bacteria</taxon>
        <taxon>Pseudomonadati</taxon>
        <taxon>Bacteroidota</taxon>
        <taxon>Flavobacteriia</taxon>
        <taxon>Flavobacteriales</taxon>
        <taxon>Flavobacteriaceae</taxon>
        <taxon>Christiangramia</taxon>
    </lineage>
</organism>
<dbReference type="STRING" id="1913577.LPB144_05155"/>
<proteinExistence type="predicted"/>
<name>A0A1L3J3X4_9FLAO</name>
<protein>
    <submittedName>
        <fullName evidence="2">Uncharacterized protein</fullName>
    </submittedName>
</protein>
<accession>A0A1L3J3X4</accession>
<keyword evidence="3" id="KW-1185">Reference proteome</keyword>
<dbReference type="EMBL" id="CP018153">
    <property type="protein sequence ID" value="APG59839.1"/>
    <property type="molecule type" value="Genomic_DNA"/>
</dbReference>
<dbReference type="RefSeq" id="WP_072552491.1">
    <property type="nucleotide sequence ID" value="NZ_CP018153.1"/>
</dbReference>
<dbReference type="AlphaFoldDB" id="A0A1L3J3X4"/>
<feature type="transmembrane region" description="Helical" evidence="1">
    <location>
        <begin position="12"/>
        <end position="31"/>
    </location>
</feature>
<keyword evidence="1" id="KW-0812">Transmembrane</keyword>
<evidence type="ECO:0000256" key="1">
    <source>
        <dbReference type="SAM" id="Phobius"/>
    </source>
</evidence>
<dbReference type="KEGG" id="grl:LPB144_05155"/>
<evidence type="ECO:0000313" key="3">
    <source>
        <dbReference type="Proteomes" id="UP000182510"/>
    </source>
</evidence>
<feature type="transmembrane region" description="Helical" evidence="1">
    <location>
        <begin position="84"/>
        <end position="104"/>
    </location>
</feature>
<keyword evidence="1" id="KW-0472">Membrane</keyword>